<feature type="compositionally biased region" description="Basic and acidic residues" evidence="1">
    <location>
        <begin position="9"/>
        <end position="21"/>
    </location>
</feature>
<keyword evidence="3" id="KW-1185">Reference proteome</keyword>
<evidence type="ECO:0000313" key="3">
    <source>
        <dbReference type="Proteomes" id="UP001292094"/>
    </source>
</evidence>
<reference evidence="2" key="1">
    <citation type="submission" date="2023-11" db="EMBL/GenBank/DDBJ databases">
        <title>Genome assemblies of two species of porcelain crab, Petrolisthes cinctipes and Petrolisthes manimaculis (Anomura: Porcellanidae).</title>
        <authorList>
            <person name="Angst P."/>
        </authorList>
    </citation>
    <scope>NUCLEOTIDE SEQUENCE</scope>
    <source>
        <strain evidence="2">PB745_02</strain>
        <tissue evidence="2">Gill</tissue>
    </source>
</reference>
<name>A0AAE1QKT9_9EUCA</name>
<gene>
    <name evidence="2" type="ORF">Pmani_002533</name>
</gene>
<feature type="region of interest" description="Disordered" evidence="1">
    <location>
        <begin position="1"/>
        <end position="82"/>
    </location>
</feature>
<evidence type="ECO:0000256" key="1">
    <source>
        <dbReference type="SAM" id="MobiDB-lite"/>
    </source>
</evidence>
<evidence type="ECO:0000313" key="2">
    <source>
        <dbReference type="EMBL" id="KAK4326982.1"/>
    </source>
</evidence>
<dbReference type="EMBL" id="JAWZYT010000179">
    <property type="protein sequence ID" value="KAK4326982.1"/>
    <property type="molecule type" value="Genomic_DNA"/>
</dbReference>
<feature type="compositionally biased region" description="Polar residues" evidence="1">
    <location>
        <begin position="58"/>
        <end position="82"/>
    </location>
</feature>
<organism evidence="2 3">
    <name type="scientific">Petrolisthes manimaculis</name>
    <dbReference type="NCBI Taxonomy" id="1843537"/>
    <lineage>
        <taxon>Eukaryota</taxon>
        <taxon>Metazoa</taxon>
        <taxon>Ecdysozoa</taxon>
        <taxon>Arthropoda</taxon>
        <taxon>Crustacea</taxon>
        <taxon>Multicrustacea</taxon>
        <taxon>Malacostraca</taxon>
        <taxon>Eumalacostraca</taxon>
        <taxon>Eucarida</taxon>
        <taxon>Decapoda</taxon>
        <taxon>Pleocyemata</taxon>
        <taxon>Anomura</taxon>
        <taxon>Galatheoidea</taxon>
        <taxon>Porcellanidae</taxon>
        <taxon>Petrolisthes</taxon>
    </lineage>
</organism>
<sequence length="82" mass="9089">MQTRKQRREKKEITNRTKDIGNHLTGRHQPQSSQLLLPPPLSNPTTDRQLTCPGPLLSATSPLASVLPSQIESQSQSYNTPS</sequence>
<accession>A0AAE1QKT9</accession>
<comment type="caution">
    <text evidence="2">The sequence shown here is derived from an EMBL/GenBank/DDBJ whole genome shotgun (WGS) entry which is preliminary data.</text>
</comment>
<dbReference type="AlphaFoldDB" id="A0AAE1QKT9"/>
<protein>
    <submittedName>
        <fullName evidence="2">Uncharacterized protein</fullName>
    </submittedName>
</protein>
<dbReference type="Proteomes" id="UP001292094">
    <property type="component" value="Unassembled WGS sequence"/>
</dbReference>
<proteinExistence type="predicted"/>